<dbReference type="InterPro" id="IPR002104">
    <property type="entry name" value="Integrase_catalytic"/>
</dbReference>
<reference evidence="7 8" key="1">
    <citation type="submission" date="2019-07" db="EMBL/GenBank/DDBJ databases">
        <title>Analysis of the biochemical properties, biological activity and biotechnological potential of siderophores and biosurfactants produced by Antarctic psychrotolerant bacteria.</title>
        <authorList>
            <person name="Styczynski M."/>
            <person name="Krucon T."/>
            <person name="Decewicz P."/>
            <person name="Dziewit L."/>
        </authorList>
    </citation>
    <scope>NUCLEOTIDE SEQUENCE [LARGE SCALE GENOMIC DNA]</scope>
    <source>
        <strain evidence="7 8">ANT_H27</strain>
    </source>
</reference>
<evidence type="ECO:0000256" key="1">
    <source>
        <dbReference type="ARBA" id="ARBA00008857"/>
    </source>
</evidence>
<dbReference type="PANTHER" id="PTHR30349">
    <property type="entry name" value="PHAGE INTEGRASE-RELATED"/>
    <property type="match status" value="1"/>
</dbReference>
<evidence type="ECO:0000256" key="3">
    <source>
        <dbReference type="ARBA" id="ARBA00023172"/>
    </source>
</evidence>
<organism evidence="7 8">
    <name type="scientific">Paeniglutamicibacter gangotriensis</name>
    <dbReference type="NCBI Taxonomy" id="254787"/>
    <lineage>
        <taxon>Bacteria</taxon>
        <taxon>Bacillati</taxon>
        <taxon>Actinomycetota</taxon>
        <taxon>Actinomycetes</taxon>
        <taxon>Micrococcales</taxon>
        <taxon>Micrococcaceae</taxon>
        <taxon>Paeniglutamicibacter</taxon>
    </lineage>
</organism>
<feature type="domain" description="Tyr recombinase" evidence="5">
    <location>
        <begin position="335"/>
        <end position="533"/>
    </location>
</feature>
<dbReference type="AlphaFoldDB" id="A0A5B0EMS0"/>
<evidence type="ECO:0000259" key="6">
    <source>
        <dbReference type="PROSITE" id="PS51900"/>
    </source>
</evidence>
<dbReference type="InterPro" id="IPR011010">
    <property type="entry name" value="DNA_brk_join_enz"/>
</dbReference>
<keyword evidence="3" id="KW-0233">DNA recombination</keyword>
<dbReference type="Pfam" id="PF00589">
    <property type="entry name" value="Phage_integrase"/>
    <property type="match status" value="1"/>
</dbReference>
<dbReference type="SUPFAM" id="SSF56349">
    <property type="entry name" value="DNA breaking-rejoining enzymes"/>
    <property type="match status" value="1"/>
</dbReference>
<evidence type="ECO:0000313" key="7">
    <source>
        <dbReference type="EMBL" id="KAA0979948.1"/>
    </source>
</evidence>
<proteinExistence type="inferred from homology"/>
<dbReference type="PROSITE" id="PS51898">
    <property type="entry name" value="TYR_RECOMBINASE"/>
    <property type="match status" value="1"/>
</dbReference>
<feature type="domain" description="Core-binding (CB)" evidence="6">
    <location>
        <begin position="218"/>
        <end position="310"/>
    </location>
</feature>
<sequence>MDVGVKGMSLQAVDFRGDGRGALNVEPRFLVDFVPPDPLGKYSLKPCVIPDCGRITKETGLQLCGLHGRRYRASGSVFDEWVRDAEPTPAWSEGNPPEKAAASRGVFVLQPLGGKLRVEMAFAIQCRSSGEVRDVLRPDAFNYLVHQLVVNDIDSLLEIDARSLEELGVERYRVTLPPLVERTQMAIRAQLGLPGKVSLGPRGDGSPYFADVGALQPPWLGVIANKWVRYRLDTEQISPQHAGTQVASLKRFSDFLVSQDVSLPEDVTRDVMMGYLHCIRRERNARGKPLAAATVSKRMSAVNSLFEDARALEWEPQLRTSARFMRGEFPRRTVTDPRFLSETVMAQLEDKANLEKIGRPDIRVAIRIIMTTGMRMGHVLGLKLDCLEELKRTMGPPSWALKYIDTKTRQIGYLPIQPDIAEEIKLQQDRVRSEHGDSVGILFPGRRKVLVVPIANQTLHSNLVRWCEALEVRDENGAKVHVTAHRFRHTCGTRWINSGMSLATVMKLLVHRTPTMTMHYARIHDETVRAEWEDFQRVNIAGEQISPPDAEVAEVEWMLENISAATQALPNGYCALPIQQNCPHANACLTCDSFTTGPEFIGVLREQHRHHEQLMQSAEERGLTRMVEINRTPFVSLTNMIAGLERIRPQDGQIA</sequence>
<dbReference type="GO" id="GO:0015074">
    <property type="term" value="P:DNA integration"/>
    <property type="evidence" value="ECO:0007669"/>
    <property type="project" value="InterPro"/>
</dbReference>
<gene>
    <name evidence="7" type="ORF">FQ154_01955</name>
</gene>
<evidence type="ECO:0000256" key="4">
    <source>
        <dbReference type="PROSITE-ProRule" id="PRU01248"/>
    </source>
</evidence>
<dbReference type="Gene3D" id="1.10.443.10">
    <property type="entry name" value="Intergrase catalytic core"/>
    <property type="match status" value="1"/>
</dbReference>
<name>A0A5B0EMS0_9MICC</name>
<dbReference type="GO" id="GO:0006310">
    <property type="term" value="P:DNA recombination"/>
    <property type="evidence" value="ECO:0007669"/>
    <property type="project" value="UniProtKB-KW"/>
</dbReference>
<dbReference type="PROSITE" id="PS51900">
    <property type="entry name" value="CB"/>
    <property type="match status" value="1"/>
</dbReference>
<keyword evidence="2 4" id="KW-0238">DNA-binding</keyword>
<evidence type="ECO:0000313" key="8">
    <source>
        <dbReference type="Proteomes" id="UP000323856"/>
    </source>
</evidence>
<dbReference type="EMBL" id="VOBL01000001">
    <property type="protein sequence ID" value="KAA0979948.1"/>
    <property type="molecule type" value="Genomic_DNA"/>
</dbReference>
<accession>A0A5B0EMS0</accession>
<dbReference type="PANTHER" id="PTHR30349:SF41">
    <property type="entry name" value="INTEGRASE_RECOMBINASE PROTEIN MJ0367-RELATED"/>
    <property type="match status" value="1"/>
</dbReference>
<dbReference type="OrthoDB" id="8421690at2"/>
<comment type="caution">
    <text evidence="7">The sequence shown here is derived from an EMBL/GenBank/DDBJ whole genome shotgun (WGS) entry which is preliminary data.</text>
</comment>
<comment type="similarity">
    <text evidence="1">Belongs to the 'phage' integrase family.</text>
</comment>
<dbReference type="GO" id="GO:0003677">
    <property type="term" value="F:DNA binding"/>
    <property type="evidence" value="ECO:0007669"/>
    <property type="project" value="UniProtKB-UniRule"/>
</dbReference>
<dbReference type="InterPro" id="IPR013762">
    <property type="entry name" value="Integrase-like_cat_sf"/>
</dbReference>
<dbReference type="Proteomes" id="UP000323856">
    <property type="component" value="Unassembled WGS sequence"/>
</dbReference>
<evidence type="ECO:0000259" key="5">
    <source>
        <dbReference type="PROSITE" id="PS51898"/>
    </source>
</evidence>
<dbReference type="InterPro" id="IPR050090">
    <property type="entry name" value="Tyrosine_recombinase_XerCD"/>
</dbReference>
<protein>
    <submittedName>
        <fullName evidence="7">Tyrosine-type recombinase/integrase</fullName>
    </submittedName>
</protein>
<evidence type="ECO:0000256" key="2">
    <source>
        <dbReference type="ARBA" id="ARBA00023125"/>
    </source>
</evidence>
<dbReference type="InterPro" id="IPR044068">
    <property type="entry name" value="CB"/>
</dbReference>